<proteinExistence type="predicted"/>
<keyword evidence="1" id="KW-0472">Membrane</keyword>
<comment type="caution">
    <text evidence="2">The sequence shown here is derived from an EMBL/GenBank/DDBJ whole genome shotgun (WGS) entry which is preliminary data.</text>
</comment>
<dbReference type="EMBL" id="BART01005056">
    <property type="protein sequence ID" value="GAG60313.1"/>
    <property type="molecule type" value="Genomic_DNA"/>
</dbReference>
<feature type="non-terminal residue" evidence="2">
    <location>
        <position position="138"/>
    </location>
</feature>
<reference evidence="2" key="1">
    <citation type="journal article" date="2014" name="Front. Microbiol.">
        <title>High frequency of phylogenetically diverse reductive dehalogenase-homologous genes in deep subseafloor sedimentary metagenomes.</title>
        <authorList>
            <person name="Kawai M."/>
            <person name="Futagami T."/>
            <person name="Toyoda A."/>
            <person name="Takaki Y."/>
            <person name="Nishi S."/>
            <person name="Hori S."/>
            <person name="Arai W."/>
            <person name="Tsubouchi T."/>
            <person name="Morono Y."/>
            <person name="Uchiyama I."/>
            <person name="Ito T."/>
            <person name="Fujiyama A."/>
            <person name="Inagaki F."/>
            <person name="Takami H."/>
        </authorList>
    </citation>
    <scope>NUCLEOTIDE SEQUENCE</scope>
    <source>
        <strain evidence="2">Expedition CK06-06</strain>
    </source>
</reference>
<keyword evidence="1" id="KW-1133">Transmembrane helix</keyword>
<accession>X0ZIX1</accession>
<feature type="transmembrane region" description="Helical" evidence="1">
    <location>
        <begin position="21"/>
        <end position="39"/>
    </location>
</feature>
<dbReference type="AlphaFoldDB" id="X0ZIX1"/>
<evidence type="ECO:0000313" key="2">
    <source>
        <dbReference type="EMBL" id="GAG60313.1"/>
    </source>
</evidence>
<evidence type="ECO:0008006" key="3">
    <source>
        <dbReference type="Google" id="ProtNLM"/>
    </source>
</evidence>
<evidence type="ECO:0000256" key="1">
    <source>
        <dbReference type="SAM" id="Phobius"/>
    </source>
</evidence>
<name>X0ZIX1_9ZZZZ</name>
<protein>
    <recommendedName>
        <fullName evidence="3">Right handed beta helix domain-containing protein</fullName>
    </recommendedName>
</protein>
<keyword evidence="1" id="KW-0812">Transmembrane</keyword>
<gene>
    <name evidence="2" type="ORF">S01H4_12080</name>
</gene>
<organism evidence="2">
    <name type="scientific">marine sediment metagenome</name>
    <dbReference type="NCBI Taxonomy" id="412755"/>
    <lineage>
        <taxon>unclassified sequences</taxon>
        <taxon>metagenomes</taxon>
        <taxon>ecological metagenomes</taxon>
    </lineage>
</organism>
<sequence length="138" mass="15583">MIRKKIQYSQDIRKFVKFSSFLLVISVSLAILTISNYNITPIESQNDTIQDLKSAQSWILSPFIIDDDEGGDYTWAEAVLEDWCNGSGTWGNPYIIENISINGQASTIDCCIRIKDSEVHFTIRNCNFYNSSGNGVEL</sequence>